<protein>
    <submittedName>
        <fullName evidence="1">Uncharacterized protein</fullName>
    </submittedName>
</protein>
<accession>A0A645E832</accession>
<dbReference type="EMBL" id="VSSQ01043989">
    <property type="protein sequence ID" value="MPM97766.1"/>
    <property type="molecule type" value="Genomic_DNA"/>
</dbReference>
<evidence type="ECO:0000313" key="1">
    <source>
        <dbReference type="EMBL" id="MPM97766.1"/>
    </source>
</evidence>
<organism evidence="1">
    <name type="scientific">bioreactor metagenome</name>
    <dbReference type="NCBI Taxonomy" id="1076179"/>
    <lineage>
        <taxon>unclassified sequences</taxon>
        <taxon>metagenomes</taxon>
        <taxon>ecological metagenomes</taxon>
    </lineage>
</organism>
<gene>
    <name evidence="1" type="ORF">SDC9_144943</name>
</gene>
<name>A0A645E832_9ZZZZ</name>
<reference evidence="1" key="1">
    <citation type="submission" date="2019-08" db="EMBL/GenBank/DDBJ databases">
        <authorList>
            <person name="Kucharzyk K."/>
            <person name="Murdoch R.W."/>
            <person name="Higgins S."/>
            <person name="Loffler F."/>
        </authorList>
    </citation>
    <scope>NUCLEOTIDE SEQUENCE</scope>
</reference>
<sequence>MLAKVLFNPGLGGDPGMVGAGKPADFVAAHAVIAHQNVLKRVVEHMPEGQDAGDIGRRNHHRIGRLARIRIGVKKTVLFPEVVPEIFNIRRLVGLRHFSGHAHDEIHTPMVSDSSNQGII</sequence>
<comment type="caution">
    <text evidence="1">The sequence shown here is derived from an EMBL/GenBank/DDBJ whole genome shotgun (WGS) entry which is preliminary data.</text>
</comment>
<proteinExistence type="predicted"/>
<dbReference type="AlphaFoldDB" id="A0A645E832"/>